<dbReference type="PROSITE" id="PS50404">
    <property type="entry name" value="GST_NTER"/>
    <property type="match status" value="1"/>
</dbReference>
<evidence type="ECO:0000256" key="5">
    <source>
        <dbReference type="ARBA" id="ARBA00047960"/>
    </source>
</evidence>
<evidence type="ECO:0000256" key="3">
    <source>
        <dbReference type="ARBA" id="ARBA00012452"/>
    </source>
</evidence>
<dbReference type="AlphaFoldDB" id="A0AAE0FMQ8"/>
<evidence type="ECO:0000259" key="6">
    <source>
        <dbReference type="PROSITE" id="PS50404"/>
    </source>
</evidence>
<dbReference type="PANTHER" id="PTHR11571:SF222">
    <property type="entry name" value="GLUTATHIONE TRANSFERASE"/>
    <property type="match status" value="1"/>
</dbReference>
<dbReference type="PANTHER" id="PTHR11571">
    <property type="entry name" value="GLUTATHIONE S-TRANSFERASE"/>
    <property type="match status" value="1"/>
</dbReference>
<dbReference type="Gene3D" id="1.20.1050.130">
    <property type="match status" value="1"/>
</dbReference>
<dbReference type="InterPro" id="IPR036249">
    <property type="entry name" value="Thioredoxin-like_sf"/>
</dbReference>
<evidence type="ECO:0000256" key="1">
    <source>
        <dbReference type="ARBA" id="ARBA00003701"/>
    </source>
</evidence>
<evidence type="ECO:0000256" key="4">
    <source>
        <dbReference type="ARBA" id="ARBA00022679"/>
    </source>
</evidence>
<dbReference type="Pfam" id="PF02798">
    <property type="entry name" value="GST_N"/>
    <property type="match status" value="1"/>
</dbReference>
<dbReference type="GO" id="GO:0006749">
    <property type="term" value="P:glutathione metabolic process"/>
    <property type="evidence" value="ECO:0007669"/>
    <property type="project" value="TreeGrafter"/>
</dbReference>
<accession>A0AAE0FMQ8</accession>
<dbReference type="InterPro" id="IPR004045">
    <property type="entry name" value="Glutathione_S-Trfase_N"/>
</dbReference>
<comment type="similarity">
    <text evidence="2">Belongs to the GST superfamily. Mu family.</text>
</comment>
<keyword evidence="8" id="KW-1185">Reference proteome</keyword>
<evidence type="ECO:0000313" key="8">
    <source>
        <dbReference type="Proteomes" id="UP001190700"/>
    </source>
</evidence>
<organism evidence="7 8">
    <name type="scientific">Cymbomonas tetramitiformis</name>
    <dbReference type="NCBI Taxonomy" id="36881"/>
    <lineage>
        <taxon>Eukaryota</taxon>
        <taxon>Viridiplantae</taxon>
        <taxon>Chlorophyta</taxon>
        <taxon>Pyramimonadophyceae</taxon>
        <taxon>Pyramimonadales</taxon>
        <taxon>Pyramimonadaceae</taxon>
        <taxon>Cymbomonas</taxon>
    </lineage>
</organism>
<dbReference type="EMBL" id="LGRX02016140">
    <property type="protein sequence ID" value="KAK3262510.1"/>
    <property type="molecule type" value="Genomic_DNA"/>
</dbReference>
<proteinExistence type="inferred from homology"/>
<dbReference type="EC" id="2.5.1.18" evidence="3"/>
<evidence type="ECO:0000313" key="7">
    <source>
        <dbReference type="EMBL" id="KAK3262510.1"/>
    </source>
</evidence>
<keyword evidence="4" id="KW-0808">Transferase</keyword>
<dbReference type="GO" id="GO:0004364">
    <property type="term" value="F:glutathione transferase activity"/>
    <property type="evidence" value="ECO:0007669"/>
    <property type="project" value="UniProtKB-EC"/>
</dbReference>
<comment type="catalytic activity">
    <reaction evidence="5">
        <text>RX + glutathione = an S-substituted glutathione + a halide anion + H(+)</text>
        <dbReference type="Rhea" id="RHEA:16437"/>
        <dbReference type="ChEBI" id="CHEBI:15378"/>
        <dbReference type="ChEBI" id="CHEBI:16042"/>
        <dbReference type="ChEBI" id="CHEBI:17792"/>
        <dbReference type="ChEBI" id="CHEBI:57925"/>
        <dbReference type="ChEBI" id="CHEBI:90779"/>
        <dbReference type="EC" id="2.5.1.18"/>
    </reaction>
</comment>
<dbReference type="InterPro" id="IPR050213">
    <property type="entry name" value="GST_superfamily"/>
</dbReference>
<sequence length="160" mass="18172">MDTKPSETFSLKYPEDDRLPDEAKRVTIGYWDHRGLGQVVRLTLAYLEIPFEDKRYKVGDPPNFDKAVWAEDKYNLGLALPNLPYVLIPEGVCGPDGDLASKPSVRSVSFPLKLTQTYAILRFFARTHDLLGATEPERTRADMLVESMRDIQDALFQVIP</sequence>
<comment type="caution">
    <text evidence="7">The sequence shown here is derived from an EMBL/GenBank/DDBJ whole genome shotgun (WGS) entry which is preliminary data.</text>
</comment>
<comment type="function">
    <text evidence="1">Conjugation of reduced glutathione to a wide number of exogenous and endogenous hydrophobic electrophiles.</text>
</comment>
<dbReference type="SUPFAM" id="SSF52833">
    <property type="entry name" value="Thioredoxin-like"/>
    <property type="match status" value="1"/>
</dbReference>
<dbReference type="Proteomes" id="UP001190700">
    <property type="component" value="Unassembled WGS sequence"/>
</dbReference>
<reference evidence="7 8" key="1">
    <citation type="journal article" date="2015" name="Genome Biol. Evol.">
        <title>Comparative Genomics of a Bacterivorous Green Alga Reveals Evolutionary Causalities and Consequences of Phago-Mixotrophic Mode of Nutrition.</title>
        <authorList>
            <person name="Burns J.A."/>
            <person name="Paasch A."/>
            <person name="Narechania A."/>
            <person name="Kim E."/>
        </authorList>
    </citation>
    <scope>NUCLEOTIDE SEQUENCE [LARGE SCALE GENOMIC DNA]</scope>
    <source>
        <strain evidence="7 8">PLY_AMNH</strain>
    </source>
</reference>
<name>A0AAE0FMQ8_9CHLO</name>
<protein>
    <recommendedName>
        <fullName evidence="3">glutathione transferase</fullName>
        <ecNumber evidence="3">2.5.1.18</ecNumber>
    </recommendedName>
</protein>
<gene>
    <name evidence="7" type="ORF">CYMTET_28640</name>
</gene>
<evidence type="ECO:0000256" key="2">
    <source>
        <dbReference type="ARBA" id="ARBA00005861"/>
    </source>
</evidence>
<feature type="domain" description="GST N-terminal" evidence="6">
    <location>
        <begin position="24"/>
        <end position="132"/>
    </location>
</feature>